<name>A0A0H5QXI7_9EUKA</name>
<sequence>MMSPLENNNDSDHNCESLQKMALESNRFVFAFGCAPCGFNEVGVDWRKLQGPKKTASFDHIVNYAHLLESNDTFVSKQYWLIVFTKTRWSTCVFAVQSTVEVRLGSHAKRHRTTRNLKNVTIGHDLHDILF</sequence>
<dbReference type="EMBL" id="HACM01005894">
    <property type="protein sequence ID" value="CRZ06336.1"/>
    <property type="molecule type" value="Transcribed_RNA"/>
</dbReference>
<proteinExistence type="predicted"/>
<dbReference type="AlphaFoldDB" id="A0A0H5QXI7"/>
<organism evidence="1">
    <name type="scientific">Spongospora subterranea</name>
    <dbReference type="NCBI Taxonomy" id="70186"/>
    <lineage>
        <taxon>Eukaryota</taxon>
        <taxon>Sar</taxon>
        <taxon>Rhizaria</taxon>
        <taxon>Endomyxa</taxon>
        <taxon>Phytomyxea</taxon>
        <taxon>Plasmodiophorida</taxon>
        <taxon>Plasmodiophoridae</taxon>
        <taxon>Spongospora</taxon>
    </lineage>
</organism>
<protein>
    <submittedName>
        <fullName evidence="1">Uncharacterized protein</fullName>
    </submittedName>
</protein>
<accession>A0A0H5QXI7</accession>
<reference evidence="1" key="1">
    <citation type="submission" date="2015-04" db="EMBL/GenBank/DDBJ databases">
        <title>The genome sequence of the plant pathogenic Rhizarian Plasmodiophora brassicae reveals insights in its biotrophic life cycle and the origin of chitin synthesis.</title>
        <authorList>
            <person name="Schwelm A."/>
            <person name="Fogelqvist J."/>
            <person name="Knaust A."/>
            <person name="Julke S."/>
            <person name="Lilja T."/>
            <person name="Dhandapani V."/>
            <person name="Bonilla-Rosso G."/>
            <person name="Karlsson M."/>
            <person name="Shevchenko A."/>
            <person name="Choi S.R."/>
            <person name="Kim H.G."/>
            <person name="Park J.Y."/>
            <person name="Lim Y.P."/>
            <person name="Ludwig-Muller J."/>
            <person name="Dixelius C."/>
        </authorList>
    </citation>
    <scope>NUCLEOTIDE SEQUENCE</scope>
    <source>
        <tissue evidence="1">Potato root galls</tissue>
    </source>
</reference>
<evidence type="ECO:0000313" key="1">
    <source>
        <dbReference type="EMBL" id="CRZ06336.1"/>
    </source>
</evidence>